<name>A0A7X5X035_STRMQ</name>
<sequence>MARDLGAHLVTVIEPYGCPIESEVAADAFAHVCDSAVGEDLRIQLEFMPFSGIADLRSAWDIVRQAGRPNGGLVLDAWHYFRSDHDHELLKSLAPNAIFSVQLSDGPILPESDLWLAAAQNRRLPGAGDFDLMTMLALVHDGQPGATVGPEVVSTDLTALDPRQAAQLAVDTTAAVLAAAHYSA</sequence>
<dbReference type="PANTHER" id="PTHR12110">
    <property type="entry name" value="HYDROXYPYRUVATE ISOMERASE"/>
    <property type="match status" value="1"/>
</dbReference>
<reference evidence="2 3" key="1">
    <citation type="submission" date="2020-02" db="EMBL/GenBank/DDBJ databases">
        <title>Streptomyces malaysiensis DSM14702 (JHCC583434, PFL_A843) Genome sequencing and assembly.</title>
        <authorList>
            <person name="Samborskyy M."/>
        </authorList>
    </citation>
    <scope>NUCLEOTIDE SEQUENCE [LARGE SCALE GENOMIC DNA]</scope>
    <source>
        <strain evidence="2 3">DSM 14702</strain>
    </source>
</reference>
<comment type="caution">
    <text evidence="2">The sequence shown here is derived from an EMBL/GenBank/DDBJ whole genome shotgun (WGS) entry which is preliminary data.</text>
</comment>
<evidence type="ECO:0000313" key="3">
    <source>
        <dbReference type="Proteomes" id="UP000536624"/>
    </source>
</evidence>
<dbReference type="Pfam" id="PF01261">
    <property type="entry name" value="AP_endonuc_2"/>
    <property type="match status" value="1"/>
</dbReference>
<dbReference type="AlphaFoldDB" id="A0A7X5X035"/>
<dbReference type="Proteomes" id="UP000536624">
    <property type="component" value="Unassembled WGS sequence"/>
</dbReference>
<dbReference type="InterPro" id="IPR013022">
    <property type="entry name" value="Xyl_isomerase-like_TIM-brl"/>
</dbReference>
<dbReference type="PANTHER" id="PTHR12110:SF48">
    <property type="entry name" value="BLL3656 PROTEIN"/>
    <property type="match status" value="1"/>
</dbReference>
<dbReference type="SUPFAM" id="SSF51658">
    <property type="entry name" value="Xylose isomerase-like"/>
    <property type="match status" value="1"/>
</dbReference>
<accession>A0A7X5X035</accession>
<gene>
    <name evidence="2" type="ORF">SMALB_2156</name>
</gene>
<dbReference type="InterPro" id="IPR036237">
    <property type="entry name" value="Xyl_isomerase-like_sf"/>
</dbReference>
<dbReference type="GO" id="GO:0016853">
    <property type="term" value="F:isomerase activity"/>
    <property type="evidence" value="ECO:0007669"/>
    <property type="project" value="UniProtKB-KW"/>
</dbReference>
<dbReference type="EMBL" id="JAALLH010000001">
    <property type="protein sequence ID" value="NIY64199.1"/>
    <property type="molecule type" value="Genomic_DNA"/>
</dbReference>
<feature type="domain" description="Xylose isomerase-like TIM barrel" evidence="1">
    <location>
        <begin position="1"/>
        <end position="164"/>
    </location>
</feature>
<evidence type="ECO:0000313" key="2">
    <source>
        <dbReference type="EMBL" id="NIY64199.1"/>
    </source>
</evidence>
<organism evidence="2 3">
    <name type="scientific">Streptomyces malaysiensis</name>
    <dbReference type="NCBI Taxonomy" id="92644"/>
    <lineage>
        <taxon>Bacteria</taxon>
        <taxon>Bacillati</taxon>
        <taxon>Actinomycetota</taxon>
        <taxon>Actinomycetes</taxon>
        <taxon>Kitasatosporales</taxon>
        <taxon>Streptomycetaceae</taxon>
        <taxon>Streptomyces</taxon>
        <taxon>Streptomyces violaceusniger group</taxon>
    </lineage>
</organism>
<evidence type="ECO:0000259" key="1">
    <source>
        <dbReference type="Pfam" id="PF01261"/>
    </source>
</evidence>
<proteinExistence type="predicted"/>
<dbReference type="Gene3D" id="3.20.20.150">
    <property type="entry name" value="Divalent-metal-dependent TIM barrel enzymes"/>
    <property type="match status" value="1"/>
</dbReference>
<keyword evidence="2" id="KW-0413">Isomerase</keyword>
<dbReference type="InterPro" id="IPR050312">
    <property type="entry name" value="IolE/XylAMocC-like"/>
</dbReference>
<protein>
    <submittedName>
        <fullName evidence="2">Xylose isomerase domain-containing protein TIM barrel</fullName>
    </submittedName>
</protein>